<gene>
    <name evidence="1" type="ORF">L9F63_000075</name>
</gene>
<keyword evidence="2" id="KW-1185">Reference proteome</keyword>
<sequence length="65" mass="7538">KIAHLFFSLPRNIKSCLLNWPVGSECFVQANITYCRLKSFDVLFNTVNQIIIIINKCFILISFDN</sequence>
<feature type="non-terminal residue" evidence="1">
    <location>
        <position position="65"/>
    </location>
</feature>
<reference evidence="1" key="2">
    <citation type="submission" date="2023-05" db="EMBL/GenBank/DDBJ databases">
        <authorList>
            <person name="Fouks B."/>
        </authorList>
    </citation>
    <scope>NUCLEOTIDE SEQUENCE</scope>
    <source>
        <strain evidence="1">Stay&amp;Tobe</strain>
        <tissue evidence="1">Testes</tissue>
    </source>
</reference>
<feature type="non-terminal residue" evidence="1">
    <location>
        <position position="1"/>
    </location>
</feature>
<protein>
    <submittedName>
        <fullName evidence="1">Uncharacterized protein</fullName>
    </submittedName>
</protein>
<organism evidence="1 2">
    <name type="scientific">Diploptera punctata</name>
    <name type="common">Pacific beetle cockroach</name>
    <dbReference type="NCBI Taxonomy" id="6984"/>
    <lineage>
        <taxon>Eukaryota</taxon>
        <taxon>Metazoa</taxon>
        <taxon>Ecdysozoa</taxon>
        <taxon>Arthropoda</taxon>
        <taxon>Hexapoda</taxon>
        <taxon>Insecta</taxon>
        <taxon>Pterygota</taxon>
        <taxon>Neoptera</taxon>
        <taxon>Polyneoptera</taxon>
        <taxon>Dictyoptera</taxon>
        <taxon>Blattodea</taxon>
        <taxon>Blaberoidea</taxon>
        <taxon>Blaberidae</taxon>
        <taxon>Diplopterinae</taxon>
        <taxon>Diploptera</taxon>
    </lineage>
</organism>
<accession>A0AAD8ET23</accession>
<reference evidence="1" key="1">
    <citation type="journal article" date="2023" name="IScience">
        <title>Live-bearing cockroach genome reveals convergent evolutionary mechanisms linked to viviparity in insects and beyond.</title>
        <authorList>
            <person name="Fouks B."/>
            <person name="Harrison M.C."/>
            <person name="Mikhailova A.A."/>
            <person name="Marchal E."/>
            <person name="English S."/>
            <person name="Carruthers M."/>
            <person name="Jennings E.C."/>
            <person name="Chiamaka E.L."/>
            <person name="Frigard R.A."/>
            <person name="Pippel M."/>
            <person name="Attardo G.M."/>
            <person name="Benoit J.B."/>
            <person name="Bornberg-Bauer E."/>
            <person name="Tobe S.S."/>
        </authorList>
    </citation>
    <scope>NUCLEOTIDE SEQUENCE</scope>
    <source>
        <strain evidence="1">Stay&amp;Tobe</strain>
    </source>
</reference>
<comment type="caution">
    <text evidence="1">The sequence shown here is derived from an EMBL/GenBank/DDBJ whole genome shotgun (WGS) entry which is preliminary data.</text>
</comment>
<dbReference type="AlphaFoldDB" id="A0AAD8ET23"/>
<name>A0AAD8ET23_DIPPU</name>
<proteinExistence type="predicted"/>
<dbReference type="EMBL" id="JASPKZ010000003">
    <property type="protein sequence ID" value="KAJ9601783.1"/>
    <property type="molecule type" value="Genomic_DNA"/>
</dbReference>
<dbReference type="Proteomes" id="UP001233999">
    <property type="component" value="Unassembled WGS sequence"/>
</dbReference>
<evidence type="ECO:0000313" key="2">
    <source>
        <dbReference type="Proteomes" id="UP001233999"/>
    </source>
</evidence>
<evidence type="ECO:0000313" key="1">
    <source>
        <dbReference type="EMBL" id="KAJ9601783.1"/>
    </source>
</evidence>